<sequence length="50" mass="5279">MASVLKTMLGANVALALGIGAIYFLFPVSPGIPKSAHFFYDLHSVVGLIM</sequence>
<protein>
    <submittedName>
        <fullName evidence="2">Uncharacterized protein</fullName>
    </submittedName>
</protein>
<gene>
    <name evidence="2" type="ORF">HUJ06_003728</name>
</gene>
<dbReference type="Proteomes" id="UP000607653">
    <property type="component" value="Unassembled WGS sequence"/>
</dbReference>
<name>A0A822ZUC9_NELNU</name>
<evidence type="ECO:0000256" key="1">
    <source>
        <dbReference type="SAM" id="Phobius"/>
    </source>
</evidence>
<dbReference type="EMBL" id="DUZY01000007">
    <property type="protein sequence ID" value="DAD45498.1"/>
    <property type="molecule type" value="Genomic_DNA"/>
</dbReference>
<organism evidence="2 3">
    <name type="scientific">Nelumbo nucifera</name>
    <name type="common">Sacred lotus</name>
    <dbReference type="NCBI Taxonomy" id="4432"/>
    <lineage>
        <taxon>Eukaryota</taxon>
        <taxon>Viridiplantae</taxon>
        <taxon>Streptophyta</taxon>
        <taxon>Embryophyta</taxon>
        <taxon>Tracheophyta</taxon>
        <taxon>Spermatophyta</taxon>
        <taxon>Magnoliopsida</taxon>
        <taxon>Proteales</taxon>
        <taxon>Nelumbonaceae</taxon>
        <taxon>Nelumbo</taxon>
    </lineage>
</organism>
<keyword evidence="3" id="KW-1185">Reference proteome</keyword>
<comment type="caution">
    <text evidence="2">The sequence shown here is derived from an EMBL/GenBank/DDBJ whole genome shotgun (WGS) entry which is preliminary data.</text>
</comment>
<keyword evidence="1" id="KW-1133">Transmembrane helix</keyword>
<keyword evidence="1" id="KW-0472">Membrane</keyword>
<feature type="transmembrane region" description="Helical" evidence="1">
    <location>
        <begin position="7"/>
        <end position="26"/>
    </location>
</feature>
<reference evidence="2 3" key="1">
    <citation type="journal article" date="2020" name="Mol. Biol. Evol.">
        <title>Distinct Expression and Methylation Patterns for Genes with Different Fates following a Single Whole-Genome Duplication in Flowering Plants.</title>
        <authorList>
            <person name="Shi T."/>
            <person name="Rahmani R.S."/>
            <person name="Gugger P.F."/>
            <person name="Wang M."/>
            <person name="Li H."/>
            <person name="Zhang Y."/>
            <person name="Li Z."/>
            <person name="Wang Q."/>
            <person name="Van de Peer Y."/>
            <person name="Marchal K."/>
            <person name="Chen J."/>
        </authorList>
    </citation>
    <scope>NUCLEOTIDE SEQUENCE [LARGE SCALE GENOMIC DNA]</scope>
    <source>
        <tissue evidence="2">Leaf</tissue>
    </source>
</reference>
<evidence type="ECO:0000313" key="3">
    <source>
        <dbReference type="Proteomes" id="UP000607653"/>
    </source>
</evidence>
<proteinExistence type="predicted"/>
<accession>A0A822ZUC9</accession>
<dbReference type="AlphaFoldDB" id="A0A822ZUC9"/>
<evidence type="ECO:0000313" key="2">
    <source>
        <dbReference type="EMBL" id="DAD45498.1"/>
    </source>
</evidence>
<keyword evidence="1" id="KW-0812">Transmembrane</keyword>